<comment type="caution">
    <text evidence="3">The sequence shown here is derived from an EMBL/GenBank/DDBJ whole genome shotgun (WGS) entry which is preliminary data.</text>
</comment>
<keyword evidence="4" id="KW-1185">Reference proteome</keyword>
<dbReference type="Proteomes" id="UP000887013">
    <property type="component" value="Unassembled WGS sequence"/>
</dbReference>
<name>A0A8X6PUC4_NEPPI</name>
<dbReference type="SUPFAM" id="SSF63707">
    <property type="entry name" value="Ganglioside M2 (gm2) activator"/>
    <property type="match status" value="1"/>
</dbReference>
<dbReference type="Gene3D" id="2.70.220.10">
    <property type="entry name" value="Ganglioside GM2 activator"/>
    <property type="match status" value="1"/>
</dbReference>
<reference evidence="3" key="1">
    <citation type="submission" date="2020-08" db="EMBL/GenBank/DDBJ databases">
        <title>Multicomponent nature underlies the extraordinary mechanical properties of spider dragline silk.</title>
        <authorList>
            <person name="Kono N."/>
            <person name="Nakamura H."/>
            <person name="Mori M."/>
            <person name="Yoshida Y."/>
            <person name="Ohtoshi R."/>
            <person name="Malay A.D."/>
            <person name="Moran D.A.P."/>
            <person name="Tomita M."/>
            <person name="Numata K."/>
            <person name="Arakawa K."/>
        </authorList>
    </citation>
    <scope>NUCLEOTIDE SEQUENCE</scope>
</reference>
<dbReference type="OrthoDB" id="6409159at2759"/>
<dbReference type="InterPro" id="IPR036846">
    <property type="entry name" value="GM2-AP_sf"/>
</dbReference>
<proteinExistence type="predicted"/>
<gene>
    <name evidence="3" type="primary">AVEN_229947_1</name>
    <name evidence="3" type="ORF">NPIL_86691</name>
</gene>
<feature type="signal peptide" evidence="2">
    <location>
        <begin position="1"/>
        <end position="20"/>
    </location>
</feature>
<evidence type="ECO:0000256" key="1">
    <source>
        <dbReference type="ARBA" id="ARBA00022729"/>
    </source>
</evidence>
<dbReference type="AlphaFoldDB" id="A0A8X6PUC4"/>
<evidence type="ECO:0000313" key="4">
    <source>
        <dbReference type="Proteomes" id="UP000887013"/>
    </source>
</evidence>
<protein>
    <recommendedName>
        <fullName evidence="5">MD-2-related lipid-recognition domain-containing protein</fullName>
    </recommendedName>
</protein>
<feature type="chain" id="PRO_5036460012" description="MD-2-related lipid-recognition domain-containing protein" evidence="2">
    <location>
        <begin position="21"/>
        <end position="94"/>
    </location>
</feature>
<sequence>MRSVFYLLCIVLLIPSLVNGNVTFSDCGDKNKSIAMKYGSVKPDPIGYPGNLTLNVSMDVLKDLPASDFQMKMCLMKLEPRKRKVPCLQGIGSW</sequence>
<dbReference type="EMBL" id="BMAW01024902">
    <property type="protein sequence ID" value="GFT90034.1"/>
    <property type="molecule type" value="Genomic_DNA"/>
</dbReference>
<evidence type="ECO:0008006" key="5">
    <source>
        <dbReference type="Google" id="ProtNLM"/>
    </source>
</evidence>
<keyword evidence="1 2" id="KW-0732">Signal</keyword>
<organism evidence="3 4">
    <name type="scientific">Nephila pilipes</name>
    <name type="common">Giant wood spider</name>
    <name type="synonym">Nephila maculata</name>
    <dbReference type="NCBI Taxonomy" id="299642"/>
    <lineage>
        <taxon>Eukaryota</taxon>
        <taxon>Metazoa</taxon>
        <taxon>Ecdysozoa</taxon>
        <taxon>Arthropoda</taxon>
        <taxon>Chelicerata</taxon>
        <taxon>Arachnida</taxon>
        <taxon>Araneae</taxon>
        <taxon>Araneomorphae</taxon>
        <taxon>Entelegynae</taxon>
        <taxon>Araneoidea</taxon>
        <taxon>Nephilidae</taxon>
        <taxon>Nephila</taxon>
    </lineage>
</organism>
<evidence type="ECO:0000313" key="3">
    <source>
        <dbReference type="EMBL" id="GFT90034.1"/>
    </source>
</evidence>
<evidence type="ECO:0000256" key="2">
    <source>
        <dbReference type="SAM" id="SignalP"/>
    </source>
</evidence>
<accession>A0A8X6PUC4</accession>